<dbReference type="RefSeq" id="WP_218631820.1">
    <property type="nucleotide sequence ID" value="NZ_JAHVAH010000001.1"/>
</dbReference>
<accession>A0ABS6V3T7</accession>
<dbReference type="Proteomes" id="UP000698028">
    <property type="component" value="Unassembled WGS sequence"/>
</dbReference>
<evidence type="ECO:0000256" key="2">
    <source>
        <dbReference type="ARBA" id="ARBA00022475"/>
    </source>
</evidence>
<evidence type="ECO:0000259" key="7">
    <source>
        <dbReference type="Pfam" id="PF02687"/>
    </source>
</evidence>
<evidence type="ECO:0000256" key="3">
    <source>
        <dbReference type="ARBA" id="ARBA00022692"/>
    </source>
</evidence>
<feature type="transmembrane region" description="Helical" evidence="6">
    <location>
        <begin position="746"/>
        <end position="772"/>
    </location>
</feature>
<dbReference type="InterPro" id="IPR003838">
    <property type="entry name" value="ABC3_permease_C"/>
</dbReference>
<comment type="subcellular location">
    <subcellularLocation>
        <location evidence="1">Cell membrane</location>
        <topology evidence="1">Multi-pass membrane protein</topology>
    </subcellularLocation>
</comment>
<protein>
    <submittedName>
        <fullName evidence="8">FtsX-like permease family protein</fullName>
    </submittedName>
</protein>
<feature type="transmembrane region" description="Helical" evidence="6">
    <location>
        <begin position="407"/>
        <end position="428"/>
    </location>
</feature>
<proteinExistence type="predicted"/>
<reference evidence="8 9" key="1">
    <citation type="submission" date="2021-07" db="EMBL/GenBank/DDBJ databases">
        <title>The draft genome sequence of Sphingomicrobium sp. B8.</title>
        <authorList>
            <person name="Mu L."/>
        </authorList>
    </citation>
    <scope>NUCLEOTIDE SEQUENCE [LARGE SCALE GENOMIC DNA]</scope>
    <source>
        <strain evidence="8 9">B8</strain>
    </source>
</reference>
<feature type="domain" description="ABC3 transporter permease C-terminal" evidence="7">
    <location>
        <begin position="247"/>
        <end position="357"/>
    </location>
</feature>
<feature type="transmembrane region" description="Helical" evidence="6">
    <location>
        <begin position="244"/>
        <end position="267"/>
    </location>
</feature>
<keyword evidence="2" id="KW-1003">Cell membrane</keyword>
<keyword evidence="3 6" id="KW-0812">Transmembrane</keyword>
<gene>
    <name evidence="8" type="ORF">KTQ36_00380</name>
</gene>
<feature type="transmembrane region" description="Helical" evidence="6">
    <location>
        <begin position="383"/>
        <end position="401"/>
    </location>
</feature>
<evidence type="ECO:0000256" key="4">
    <source>
        <dbReference type="ARBA" id="ARBA00022989"/>
    </source>
</evidence>
<feature type="transmembrane region" description="Helical" evidence="6">
    <location>
        <begin position="288"/>
        <end position="314"/>
    </location>
</feature>
<keyword evidence="5 6" id="KW-0472">Membrane</keyword>
<organism evidence="8 9">
    <name type="scientific">Sphingomicrobium clamense</name>
    <dbReference type="NCBI Taxonomy" id="2851013"/>
    <lineage>
        <taxon>Bacteria</taxon>
        <taxon>Pseudomonadati</taxon>
        <taxon>Pseudomonadota</taxon>
        <taxon>Alphaproteobacteria</taxon>
        <taxon>Sphingomonadales</taxon>
        <taxon>Sphingomonadaceae</taxon>
        <taxon>Sphingomicrobium</taxon>
    </lineage>
</organism>
<dbReference type="Pfam" id="PF02687">
    <property type="entry name" value="FtsX"/>
    <property type="match status" value="2"/>
</dbReference>
<feature type="transmembrane region" description="Helical" evidence="6">
    <location>
        <begin position="784"/>
        <end position="810"/>
    </location>
</feature>
<feature type="transmembrane region" description="Helical" evidence="6">
    <location>
        <begin position="334"/>
        <end position="355"/>
    </location>
</feature>
<evidence type="ECO:0000256" key="5">
    <source>
        <dbReference type="ARBA" id="ARBA00023136"/>
    </source>
</evidence>
<comment type="caution">
    <text evidence="8">The sequence shown here is derived from an EMBL/GenBank/DDBJ whole genome shotgun (WGS) entry which is preliminary data.</text>
</comment>
<dbReference type="EMBL" id="JAHVAH010000001">
    <property type="protein sequence ID" value="MBW0143753.1"/>
    <property type="molecule type" value="Genomic_DNA"/>
</dbReference>
<evidence type="ECO:0000313" key="9">
    <source>
        <dbReference type="Proteomes" id="UP000698028"/>
    </source>
</evidence>
<evidence type="ECO:0000256" key="6">
    <source>
        <dbReference type="SAM" id="Phobius"/>
    </source>
</evidence>
<keyword evidence="9" id="KW-1185">Reference proteome</keyword>
<feature type="transmembrane region" description="Helical" evidence="6">
    <location>
        <begin position="696"/>
        <end position="719"/>
    </location>
</feature>
<dbReference type="PANTHER" id="PTHR30287:SF1">
    <property type="entry name" value="INNER MEMBRANE PROTEIN"/>
    <property type="match status" value="1"/>
</dbReference>
<dbReference type="InterPro" id="IPR038766">
    <property type="entry name" value="Membrane_comp_ABC_pdt"/>
</dbReference>
<evidence type="ECO:0000256" key="1">
    <source>
        <dbReference type="ARBA" id="ARBA00004651"/>
    </source>
</evidence>
<dbReference type="PANTHER" id="PTHR30287">
    <property type="entry name" value="MEMBRANE COMPONENT OF PREDICTED ABC SUPERFAMILY METABOLITE UPTAKE TRANSPORTER"/>
    <property type="match status" value="1"/>
</dbReference>
<feature type="transmembrane region" description="Helical" evidence="6">
    <location>
        <begin position="460"/>
        <end position="482"/>
    </location>
</feature>
<sequence length="821" mass="86182">MKALTLARRDLRGGLGGLGLLWACLLLSVAGLAAVLSLTAAMDKAIGDNQRAILGGDLLLSIANREATEEELAAMRDIGPVSHMVETRGMLNAPDGTALAELRSIDENWPLAGEVTFDGERPEGLSIAIDPLLSDRLLLEVGDTARLGFATVTIGAIIDEMPQGGAFNLAPPILLTEEAMDATGLIVPGSIVSHEYRMLIEDGRVPEEVGRAFQERFEDAGWREVARGEAAGGVQRFVARTGDMLLLIALAALGIGTLGIASAARAFAASRRATVARLKLVGAQRKTLAGMLGLELAAVALAALIPGLLLGMLAPGIVTATFGDQLPILPDPGPHWQALGLAAAVVVLAMIAAAWRPLAEALAARPTALLRDGASTHSARRRWLVPLAAFLLAVLLAVVSASNEQLALRSIGALVALGIFFAFFGWLIRVAARTLRHRGGPVTRLGIAALDRPGNATVRLTVALGLGLSLLVALAATGQSILKEIDQSIPNRAPSVFLLDIPSDGSPQFREALDTTLPNASFELVPSLRGPVVEVNGTPVAEMQNIPDGAWILRGDRGLTFLADLPEGNNVVSGEWWPSDYDGPPQISLDVEAAQALGLEVGDTLTISILGRPIEATISSLRTIDWRSFGFNFAMIFAPGTLEEVPHTQMATVTTPPDTDTRPFERALVNQLPQVSAIRVGDIVAEVRSILVSLDAAIRVAVILAIAMGVVVLAGAVVATRRERARDLVLLRLVGASRAQLTRTQLIEFLALSTGAAAIALGAGVLASWIVVTRLFEFAFSPDWPMLIALGPGAVAVAVIAALLAAWPAISARPARALRTV</sequence>
<name>A0ABS6V3T7_9SPHN</name>
<keyword evidence="4 6" id="KW-1133">Transmembrane helix</keyword>
<feature type="domain" description="ABC3 transporter permease C-terminal" evidence="7">
    <location>
        <begin position="700"/>
        <end position="811"/>
    </location>
</feature>
<evidence type="ECO:0000313" key="8">
    <source>
        <dbReference type="EMBL" id="MBW0143753.1"/>
    </source>
</evidence>